<keyword evidence="17" id="KW-1185">Reference proteome</keyword>
<evidence type="ECO:0000256" key="7">
    <source>
        <dbReference type="ARBA" id="ARBA00022795"/>
    </source>
</evidence>
<keyword evidence="11" id="KW-1006">Bacterial flagellum protein export</keyword>
<dbReference type="PANTHER" id="PTHR43134">
    <property type="entry name" value="SIGNAL RECOGNITION PARTICLE RECEPTOR SUBUNIT ALPHA"/>
    <property type="match status" value="1"/>
</dbReference>
<keyword evidence="10" id="KW-0472">Membrane</keyword>
<dbReference type="CDD" id="cd17873">
    <property type="entry name" value="FlhF"/>
    <property type="match status" value="1"/>
</dbReference>
<dbReference type="EMBL" id="FUZT01000006">
    <property type="protein sequence ID" value="SKC74285.1"/>
    <property type="molecule type" value="Genomic_DNA"/>
</dbReference>
<dbReference type="SMART" id="SM00382">
    <property type="entry name" value="AAA"/>
    <property type="match status" value="1"/>
</dbReference>
<comment type="subcellular location">
    <subcellularLocation>
        <location evidence="1">Cell membrane</location>
        <topology evidence="1">Peripheral membrane protein</topology>
        <orientation evidence="1">Cytoplasmic side</orientation>
    </subcellularLocation>
</comment>
<evidence type="ECO:0000256" key="5">
    <source>
        <dbReference type="ARBA" id="ARBA00022475"/>
    </source>
</evidence>
<evidence type="ECO:0000256" key="4">
    <source>
        <dbReference type="ARBA" id="ARBA00022448"/>
    </source>
</evidence>
<dbReference type="RefSeq" id="WP_079492439.1">
    <property type="nucleotide sequence ID" value="NZ_FUZT01000006.1"/>
</dbReference>
<keyword evidence="4" id="KW-0813">Transport</keyword>
<evidence type="ECO:0000256" key="8">
    <source>
        <dbReference type="ARBA" id="ARBA00022927"/>
    </source>
</evidence>
<evidence type="ECO:0000256" key="11">
    <source>
        <dbReference type="ARBA" id="ARBA00023225"/>
    </source>
</evidence>
<dbReference type="Proteomes" id="UP000190285">
    <property type="component" value="Unassembled WGS sequence"/>
</dbReference>
<dbReference type="InterPro" id="IPR000897">
    <property type="entry name" value="SRP54_GTPase_dom"/>
</dbReference>
<dbReference type="SMART" id="SM00962">
    <property type="entry name" value="SRP54"/>
    <property type="match status" value="1"/>
</dbReference>
<sequence length="378" mass="42749">MRVKRYLAKDVQEAMIKVKSELGREAIILHTRKIKKPGLIGLLKKPLVEVVAAVDSVKNEEKKVPYYPSKPIIRPERIKESEAMDSVIRNGHINSEIDSIKSMLTTVLDRMEGESNFQKSNVLRKYEKIFMERGVIKPVSDKILSIVKRQISISKENDQSIKNALKIILKDYLGTPFVLNNNTKKQNIIFFVGPTGVGKTTTLAKLAAKQKIMNKKSVAFITADTYRIAAVEQLKTYSEILDVPLTVVYESKEMKDAIEDYSDKDYIFIDTAGRNHKNKELLSELNNLLKHVKSPDIFLLLSLTTSYNDIKDIVKSYSFLENYNLIFTKADESSCLGNILNVKFLTTMPLSYLTTGQSVPDDIEVANIDSIVSKFVGD</sequence>
<evidence type="ECO:0000256" key="9">
    <source>
        <dbReference type="ARBA" id="ARBA00023134"/>
    </source>
</evidence>
<keyword evidence="16" id="KW-0966">Cell projection</keyword>
<dbReference type="FunFam" id="3.40.50.300:FF:000695">
    <property type="entry name" value="Flagellar biosynthesis regulator FlhF"/>
    <property type="match status" value="1"/>
</dbReference>
<evidence type="ECO:0000256" key="13">
    <source>
        <dbReference type="NCBIfam" id="TIGR03499"/>
    </source>
</evidence>
<keyword evidence="8" id="KW-0653">Protein transport</keyword>
<evidence type="ECO:0000256" key="2">
    <source>
        <dbReference type="ARBA" id="ARBA00008531"/>
    </source>
</evidence>
<keyword evidence="16" id="KW-0282">Flagellum</keyword>
<dbReference type="PANTHER" id="PTHR43134:SF3">
    <property type="entry name" value="FLAGELLAR BIOSYNTHESIS PROTEIN FLHF"/>
    <property type="match status" value="1"/>
</dbReference>
<dbReference type="GO" id="GO:0006614">
    <property type="term" value="P:SRP-dependent cotranslational protein targeting to membrane"/>
    <property type="evidence" value="ECO:0007669"/>
    <property type="project" value="UniProtKB-UniRule"/>
</dbReference>
<evidence type="ECO:0000259" key="14">
    <source>
        <dbReference type="SMART" id="SM00382"/>
    </source>
</evidence>
<evidence type="ECO:0000313" key="16">
    <source>
        <dbReference type="EMBL" id="SKC74285.1"/>
    </source>
</evidence>
<dbReference type="OrthoDB" id="9778554at2"/>
<dbReference type="Gene3D" id="3.40.50.300">
    <property type="entry name" value="P-loop containing nucleotide triphosphate hydrolases"/>
    <property type="match status" value="1"/>
</dbReference>
<dbReference type="AlphaFoldDB" id="A0A1T5LF10"/>
<proteinExistence type="inferred from homology"/>
<dbReference type="Pfam" id="PF00448">
    <property type="entry name" value="SRP54"/>
    <property type="match status" value="1"/>
</dbReference>
<feature type="domain" description="SRP54-type proteins GTP-binding" evidence="15">
    <location>
        <begin position="186"/>
        <end position="377"/>
    </location>
</feature>
<accession>A0A1T5LF10</accession>
<dbReference type="SUPFAM" id="SSF52540">
    <property type="entry name" value="P-loop containing nucleoside triphosphate hydrolases"/>
    <property type="match status" value="1"/>
</dbReference>
<evidence type="ECO:0000259" key="15">
    <source>
        <dbReference type="SMART" id="SM00962"/>
    </source>
</evidence>
<keyword evidence="7" id="KW-1005">Bacterial flagellum biogenesis</keyword>
<comment type="similarity">
    <text evidence="2">Belongs to the GTP-binding SRP family.</text>
</comment>
<evidence type="ECO:0000256" key="3">
    <source>
        <dbReference type="ARBA" id="ARBA00014919"/>
    </source>
</evidence>
<dbReference type="GO" id="GO:0005525">
    <property type="term" value="F:GTP binding"/>
    <property type="evidence" value="ECO:0007669"/>
    <property type="project" value="UniProtKB-UniRule"/>
</dbReference>
<gene>
    <name evidence="16" type="ORF">SAMN02194393_02840</name>
</gene>
<dbReference type="NCBIfam" id="TIGR03499">
    <property type="entry name" value="FlhF"/>
    <property type="match status" value="1"/>
</dbReference>
<name>A0A1T5LF10_9FIRM</name>
<organism evidence="16 17">
    <name type="scientific">Maledivibacter halophilus</name>
    <dbReference type="NCBI Taxonomy" id="36842"/>
    <lineage>
        <taxon>Bacteria</taxon>
        <taxon>Bacillati</taxon>
        <taxon>Bacillota</taxon>
        <taxon>Clostridia</taxon>
        <taxon>Peptostreptococcales</taxon>
        <taxon>Caminicellaceae</taxon>
        <taxon>Maledivibacter</taxon>
    </lineage>
</organism>
<keyword evidence="6" id="KW-0547">Nucleotide-binding</keyword>
<keyword evidence="9" id="KW-0342">GTP-binding</keyword>
<dbReference type="Gene3D" id="1.20.120.1380">
    <property type="entry name" value="Flagellar FlhF biosynthesis protein, N domain"/>
    <property type="match status" value="1"/>
</dbReference>
<keyword evidence="16" id="KW-0969">Cilium</keyword>
<dbReference type="GO" id="GO:0005886">
    <property type="term" value="C:plasma membrane"/>
    <property type="evidence" value="ECO:0007669"/>
    <property type="project" value="UniProtKB-SubCell"/>
</dbReference>
<evidence type="ECO:0000256" key="12">
    <source>
        <dbReference type="ARBA" id="ARBA00025337"/>
    </source>
</evidence>
<evidence type="ECO:0000256" key="10">
    <source>
        <dbReference type="ARBA" id="ARBA00023136"/>
    </source>
</evidence>
<dbReference type="GO" id="GO:0015031">
    <property type="term" value="P:protein transport"/>
    <property type="evidence" value="ECO:0007669"/>
    <property type="project" value="UniProtKB-KW"/>
</dbReference>
<dbReference type="InterPro" id="IPR020006">
    <property type="entry name" value="FlhF"/>
</dbReference>
<evidence type="ECO:0000256" key="1">
    <source>
        <dbReference type="ARBA" id="ARBA00004413"/>
    </source>
</evidence>
<dbReference type="STRING" id="36842.SAMN02194393_02840"/>
<dbReference type="GO" id="GO:0044781">
    <property type="term" value="P:bacterial-type flagellum organization"/>
    <property type="evidence" value="ECO:0007669"/>
    <property type="project" value="UniProtKB-UniRule"/>
</dbReference>
<reference evidence="16 17" key="1">
    <citation type="submission" date="2017-02" db="EMBL/GenBank/DDBJ databases">
        <authorList>
            <person name="Peterson S.W."/>
        </authorList>
    </citation>
    <scope>NUCLEOTIDE SEQUENCE [LARGE SCALE GENOMIC DNA]</scope>
    <source>
        <strain evidence="16 17">M1</strain>
    </source>
</reference>
<dbReference type="GO" id="GO:0005047">
    <property type="term" value="F:signal recognition particle binding"/>
    <property type="evidence" value="ECO:0007669"/>
    <property type="project" value="TreeGrafter"/>
</dbReference>
<protein>
    <recommendedName>
        <fullName evidence="3 13">Flagellar biosynthesis protein FlhF</fullName>
    </recommendedName>
</protein>
<evidence type="ECO:0000256" key="6">
    <source>
        <dbReference type="ARBA" id="ARBA00022741"/>
    </source>
</evidence>
<evidence type="ECO:0000313" key="17">
    <source>
        <dbReference type="Proteomes" id="UP000190285"/>
    </source>
</evidence>
<dbReference type="GO" id="GO:0003924">
    <property type="term" value="F:GTPase activity"/>
    <property type="evidence" value="ECO:0007669"/>
    <property type="project" value="UniProtKB-UniRule"/>
</dbReference>
<dbReference type="InterPro" id="IPR003593">
    <property type="entry name" value="AAA+_ATPase"/>
</dbReference>
<dbReference type="InterPro" id="IPR027417">
    <property type="entry name" value="P-loop_NTPase"/>
</dbReference>
<comment type="function">
    <text evidence="12">Necessary for flagellar biosynthesis. May be involved in translocation of the flagellum.</text>
</comment>
<keyword evidence="5" id="KW-1003">Cell membrane</keyword>
<feature type="domain" description="AAA+ ATPase" evidence="14">
    <location>
        <begin position="185"/>
        <end position="328"/>
    </location>
</feature>
<dbReference type="InterPro" id="IPR047040">
    <property type="entry name" value="FlhF__GTPase_dom"/>
</dbReference>